<dbReference type="PROSITE" id="PS50893">
    <property type="entry name" value="ABC_TRANSPORTER_2"/>
    <property type="match status" value="1"/>
</dbReference>
<evidence type="ECO:0000256" key="3">
    <source>
        <dbReference type="ARBA" id="ARBA00022840"/>
    </source>
</evidence>
<dbReference type="PANTHER" id="PTHR45772:SF9">
    <property type="entry name" value="CONSERVED COMPONENT OF ABC TRANSPORTER FOR NATURAL AMINO ACIDS"/>
    <property type="match status" value="1"/>
</dbReference>
<reference evidence="5 6" key="1">
    <citation type="journal article" date="2019" name="Int. J. Syst. Evol. Microbiol.">
        <title>The Global Catalogue of Microorganisms (GCM) 10K type strain sequencing project: providing services to taxonomists for standard genome sequencing and annotation.</title>
        <authorList>
            <consortium name="The Broad Institute Genomics Platform"/>
            <consortium name="The Broad Institute Genome Sequencing Center for Infectious Disease"/>
            <person name="Wu L."/>
            <person name="Ma J."/>
        </authorList>
    </citation>
    <scope>NUCLEOTIDE SEQUENCE [LARGE SCALE GENOMIC DNA]</scope>
    <source>
        <strain evidence="5 6">GX26</strain>
    </source>
</reference>
<dbReference type="SUPFAM" id="SSF52540">
    <property type="entry name" value="P-loop containing nucleoside triphosphate hydrolases"/>
    <property type="match status" value="1"/>
</dbReference>
<dbReference type="Gene3D" id="3.40.50.300">
    <property type="entry name" value="P-loop containing nucleotide triphosphate hydrolases"/>
    <property type="match status" value="1"/>
</dbReference>
<evidence type="ECO:0000256" key="2">
    <source>
        <dbReference type="ARBA" id="ARBA00022741"/>
    </source>
</evidence>
<keyword evidence="3 5" id="KW-0067">ATP-binding</keyword>
<dbReference type="InterPro" id="IPR003593">
    <property type="entry name" value="AAA+_ATPase"/>
</dbReference>
<dbReference type="PANTHER" id="PTHR45772">
    <property type="entry name" value="CONSERVED COMPONENT OF ABC TRANSPORTER FOR NATURAL AMINO ACIDS-RELATED"/>
    <property type="match status" value="1"/>
</dbReference>
<dbReference type="SMART" id="SM00382">
    <property type="entry name" value="AAA"/>
    <property type="match status" value="1"/>
</dbReference>
<name>A0ABD5VNF9_9EURY</name>
<dbReference type="RefSeq" id="WP_336351680.1">
    <property type="nucleotide sequence ID" value="NZ_JAZAQL010000004.1"/>
</dbReference>
<dbReference type="EMBL" id="JBHSXN010000004">
    <property type="protein sequence ID" value="MFC6954737.1"/>
    <property type="molecule type" value="Genomic_DNA"/>
</dbReference>
<evidence type="ECO:0000256" key="1">
    <source>
        <dbReference type="ARBA" id="ARBA00022448"/>
    </source>
</evidence>
<protein>
    <submittedName>
        <fullName evidence="5">ABC transporter ATP-binding protein</fullName>
    </submittedName>
</protein>
<sequence>MPILEVDGLKKSFGAVVAVDGLTMDVEAGSITGMIGPNGAGKSTAFNLITGLIRPDGGTVRFRDTDITGLESYEVAQRGIGRTFQHARIFDKMTVQENLEVVPSPAADTAAEVDRLLSLVELDEHRNAFGEELSGGQQVLLGIARTLMLQPDLIMLDEPFAGVNPGLVSDIAKLLRQLRDEEEATVFLIDHEIDEIAALCDDVIVMAEGKLLVRGEPADVRTDERVVESYLGGAM</sequence>
<evidence type="ECO:0000313" key="5">
    <source>
        <dbReference type="EMBL" id="MFC6954737.1"/>
    </source>
</evidence>
<dbReference type="CDD" id="cd03219">
    <property type="entry name" value="ABC_Mj1267_LivG_branched"/>
    <property type="match status" value="1"/>
</dbReference>
<evidence type="ECO:0000259" key="4">
    <source>
        <dbReference type="PROSITE" id="PS50893"/>
    </source>
</evidence>
<dbReference type="InterPro" id="IPR003439">
    <property type="entry name" value="ABC_transporter-like_ATP-bd"/>
</dbReference>
<dbReference type="InterPro" id="IPR017871">
    <property type="entry name" value="ABC_transporter-like_CS"/>
</dbReference>
<accession>A0ABD5VNF9</accession>
<keyword evidence="1" id="KW-0813">Transport</keyword>
<organism evidence="5 6">
    <name type="scientific">Halorubellus litoreus</name>
    <dbReference type="NCBI Taxonomy" id="755308"/>
    <lineage>
        <taxon>Archaea</taxon>
        <taxon>Methanobacteriati</taxon>
        <taxon>Methanobacteriota</taxon>
        <taxon>Stenosarchaea group</taxon>
        <taxon>Halobacteria</taxon>
        <taxon>Halobacteriales</taxon>
        <taxon>Halorubellaceae</taxon>
        <taxon>Halorubellus</taxon>
    </lineage>
</organism>
<dbReference type="PROSITE" id="PS00211">
    <property type="entry name" value="ABC_TRANSPORTER_1"/>
    <property type="match status" value="1"/>
</dbReference>
<comment type="caution">
    <text evidence="5">The sequence shown here is derived from an EMBL/GenBank/DDBJ whole genome shotgun (WGS) entry which is preliminary data.</text>
</comment>
<dbReference type="AlphaFoldDB" id="A0ABD5VNF9"/>
<keyword evidence="2" id="KW-0547">Nucleotide-binding</keyword>
<dbReference type="Proteomes" id="UP001596395">
    <property type="component" value="Unassembled WGS sequence"/>
</dbReference>
<dbReference type="Pfam" id="PF00005">
    <property type="entry name" value="ABC_tran"/>
    <property type="match status" value="1"/>
</dbReference>
<dbReference type="InterPro" id="IPR051120">
    <property type="entry name" value="ABC_AA/LPS_Transport"/>
</dbReference>
<feature type="domain" description="ABC transporter" evidence="4">
    <location>
        <begin position="4"/>
        <end position="233"/>
    </location>
</feature>
<proteinExistence type="predicted"/>
<evidence type="ECO:0000313" key="6">
    <source>
        <dbReference type="Proteomes" id="UP001596395"/>
    </source>
</evidence>
<dbReference type="InterPro" id="IPR027417">
    <property type="entry name" value="P-loop_NTPase"/>
</dbReference>
<gene>
    <name evidence="5" type="ORF">ACFQGB_17865</name>
</gene>
<dbReference type="GO" id="GO:0005524">
    <property type="term" value="F:ATP binding"/>
    <property type="evidence" value="ECO:0007669"/>
    <property type="project" value="UniProtKB-KW"/>
</dbReference>
<keyword evidence="6" id="KW-1185">Reference proteome</keyword>